<comment type="subcellular location">
    <subcellularLocation>
        <location evidence="2">Cell outer membrane</location>
        <topology evidence="2">Lipid-anchor</topology>
    </subcellularLocation>
</comment>
<organism evidence="4">
    <name type="scientific">Candidatus Kentrum sp. SD</name>
    <dbReference type="NCBI Taxonomy" id="2126332"/>
    <lineage>
        <taxon>Bacteria</taxon>
        <taxon>Pseudomonadati</taxon>
        <taxon>Pseudomonadota</taxon>
        <taxon>Gammaproteobacteria</taxon>
        <taxon>Candidatus Kentrum</taxon>
    </lineage>
</organism>
<dbReference type="GO" id="GO:0015562">
    <property type="term" value="F:efflux transmembrane transporter activity"/>
    <property type="evidence" value="ECO:0007669"/>
    <property type="project" value="InterPro"/>
</dbReference>
<dbReference type="Gene3D" id="1.20.1600.10">
    <property type="entry name" value="Outer membrane efflux proteins (OEP)"/>
    <property type="match status" value="1"/>
</dbReference>
<protein>
    <submittedName>
        <fullName evidence="4">Efflux transporter, outer membrane factor (OMF) lipoprotein, NodT family</fullName>
    </submittedName>
</protein>
<dbReference type="InterPro" id="IPR010131">
    <property type="entry name" value="MdtP/NodT-like"/>
</dbReference>
<dbReference type="PROSITE" id="PS51257">
    <property type="entry name" value="PROKAR_LIPOPROTEIN"/>
    <property type="match status" value="1"/>
</dbReference>
<feature type="region of interest" description="Disordered" evidence="3">
    <location>
        <begin position="38"/>
        <end position="74"/>
    </location>
</feature>
<dbReference type="PANTHER" id="PTHR30203:SF29">
    <property type="entry name" value="PROTEIN CYAE"/>
    <property type="match status" value="1"/>
</dbReference>
<dbReference type="SUPFAM" id="SSF56954">
    <property type="entry name" value="Outer membrane efflux proteins (OEP)"/>
    <property type="match status" value="1"/>
</dbReference>
<comment type="similarity">
    <text evidence="1 2">Belongs to the outer membrane factor (OMF) (TC 1.B.17) family.</text>
</comment>
<dbReference type="GO" id="GO:0009279">
    <property type="term" value="C:cell outer membrane"/>
    <property type="evidence" value="ECO:0007669"/>
    <property type="project" value="UniProtKB-SubCell"/>
</dbReference>
<name>A0A450YEG5_9GAMM</name>
<evidence type="ECO:0000256" key="1">
    <source>
        <dbReference type="ARBA" id="ARBA00007613"/>
    </source>
</evidence>
<gene>
    <name evidence="4" type="ORF">BECKSD772F_GA0070984_104915</name>
</gene>
<sequence length="484" mass="52309">MFPRLILAMPCFMILTGCINPMGISEPHPGIAVPERWTASEKTSAGETAREKTAPEGAITEPGPRMAPSAGNAPPADPALSWLLDFDDAALRALVLEATKKNFRIGIALARVKAARVRAEQKGAEKLPEVTANLGAARARSGLTGSVSNTFDLGMDISFDLDLWNRLDNAAKAALAEAKAEEADYRMTRLSLAADVANAWLDAIEREQQLRLADKTIRSFETSLSSILRQYRLGIGSALDVRLARENVATARARRESRARDRDTAARALEVLLGRYPAGALPIQRDLPALRREIPAGLPSDLLHRRPDLIAAKAKLLARGYDLAAAKANRLPGIRLTASGGTASDELGNLLRLDSLAWSILGGLTQPIWDAGRLSGDVEIANADRRQAAAEYAQAALQAFRQVESALMGETLLANQETALAIAAREARAATVLAMEQYQRGLADIVTLLSSQRREFDAESALLSIRKERLRRRVDLYLALGGGF</sequence>
<dbReference type="Gene3D" id="2.20.200.10">
    <property type="entry name" value="Outer membrane efflux proteins (OEP)"/>
    <property type="match status" value="1"/>
</dbReference>
<reference evidence="4" key="1">
    <citation type="submission" date="2019-02" db="EMBL/GenBank/DDBJ databases">
        <authorList>
            <person name="Gruber-Vodicka R. H."/>
            <person name="Seah K. B. B."/>
        </authorList>
    </citation>
    <scope>NUCLEOTIDE SEQUENCE</scope>
    <source>
        <strain evidence="4">BECK_S1321</strain>
    </source>
</reference>
<dbReference type="NCBIfam" id="TIGR01845">
    <property type="entry name" value="outer_NodT"/>
    <property type="match status" value="1"/>
</dbReference>
<dbReference type="PANTHER" id="PTHR30203">
    <property type="entry name" value="OUTER MEMBRANE CATION EFFLUX PROTEIN"/>
    <property type="match status" value="1"/>
</dbReference>
<keyword evidence="2 4" id="KW-0449">Lipoprotein</keyword>
<keyword evidence="2" id="KW-0472">Membrane</keyword>
<dbReference type="AlphaFoldDB" id="A0A450YEG5"/>
<keyword evidence="2" id="KW-0812">Transmembrane</keyword>
<dbReference type="EMBL" id="CAADFR010000049">
    <property type="protein sequence ID" value="VFK39936.1"/>
    <property type="molecule type" value="Genomic_DNA"/>
</dbReference>
<evidence type="ECO:0000256" key="2">
    <source>
        <dbReference type="RuleBase" id="RU362097"/>
    </source>
</evidence>
<keyword evidence="2" id="KW-1134">Transmembrane beta strand</keyword>
<dbReference type="Pfam" id="PF02321">
    <property type="entry name" value="OEP"/>
    <property type="match status" value="2"/>
</dbReference>
<evidence type="ECO:0000256" key="3">
    <source>
        <dbReference type="SAM" id="MobiDB-lite"/>
    </source>
</evidence>
<proteinExistence type="inferred from homology"/>
<evidence type="ECO:0000313" key="4">
    <source>
        <dbReference type="EMBL" id="VFK39936.1"/>
    </source>
</evidence>
<keyword evidence="2" id="KW-0564">Palmitate</keyword>
<accession>A0A450YEG5</accession>
<dbReference type="InterPro" id="IPR003423">
    <property type="entry name" value="OMP_efflux"/>
</dbReference>